<dbReference type="InterPro" id="IPR006955">
    <property type="entry name" value="Uso1_p115_C"/>
</dbReference>
<proteinExistence type="predicted"/>
<reference evidence="2" key="1">
    <citation type="journal article" date="2023" name="Plant J.">
        <title>The genome of the king protea, Protea cynaroides.</title>
        <authorList>
            <person name="Chang J."/>
            <person name="Duong T.A."/>
            <person name="Schoeman C."/>
            <person name="Ma X."/>
            <person name="Roodt D."/>
            <person name="Barker N."/>
            <person name="Li Z."/>
            <person name="Van de Peer Y."/>
            <person name="Mizrachi E."/>
        </authorList>
    </citation>
    <scope>NUCLEOTIDE SEQUENCE</scope>
    <source>
        <tissue evidence="2">Young leaves</tissue>
    </source>
</reference>
<dbReference type="PANTHER" id="PTHR10013:SF0">
    <property type="entry name" value="GENERAL VESICULAR TRANSPORT FACTOR P115"/>
    <property type="match status" value="1"/>
</dbReference>
<dbReference type="GO" id="GO:0048211">
    <property type="term" value="P:Golgi vesicle docking"/>
    <property type="evidence" value="ECO:0007669"/>
    <property type="project" value="TreeGrafter"/>
</dbReference>
<evidence type="ECO:0000313" key="3">
    <source>
        <dbReference type="Proteomes" id="UP001141806"/>
    </source>
</evidence>
<dbReference type="GO" id="GO:0006888">
    <property type="term" value="P:endoplasmic reticulum to Golgi vesicle-mediated transport"/>
    <property type="evidence" value="ECO:0007669"/>
    <property type="project" value="TreeGrafter"/>
</dbReference>
<organism evidence="2 3">
    <name type="scientific">Protea cynaroides</name>
    <dbReference type="NCBI Taxonomy" id="273540"/>
    <lineage>
        <taxon>Eukaryota</taxon>
        <taxon>Viridiplantae</taxon>
        <taxon>Streptophyta</taxon>
        <taxon>Embryophyta</taxon>
        <taxon>Tracheophyta</taxon>
        <taxon>Spermatophyta</taxon>
        <taxon>Magnoliopsida</taxon>
        <taxon>Proteales</taxon>
        <taxon>Proteaceae</taxon>
        <taxon>Protea</taxon>
    </lineage>
</organism>
<name>A0A9Q0R016_9MAGN</name>
<protein>
    <recommendedName>
        <fullName evidence="1">Uso1/p115-like vesicle tethering protein C-terminal domain-containing protein</fullName>
    </recommendedName>
</protein>
<dbReference type="EMBL" id="JAMYWD010000002">
    <property type="protein sequence ID" value="KAJ4978029.1"/>
    <property type="molecule type" value="Genomic_DNA"/>
</dbReference>
<dbReference type="InterPro" id="IPR024095">
    <property type="entry name" value="Vesicle_P115"/>
</dbReference>
<gene>
    <name evidence="2" type="ORF">NE237_008809</name>
</gene>
<dbReference type="AlphaFoldDB" id="A0A9Q0R016"/>
<evidence type="ECO:0000259" key="1">
    <source>
        <dbReference type="Pfam" id="PF04871"/>
    </source>
</evidence>
<dbReference type="GO" id="GO:0061025">
    <property type="term" value="P:membrane fusion"/>
    <property type="evidence" value="ECO:0007669"/>
    <property type="project" value="TreeGrafter"/>
</dbReference>
<dbReference type="GO" id="GO:0006886">
    <property type="term" value="P:intracellular protein transport"/>
    <property type="evidence" value="ECO:0007669"/>
    <property type="project" value="InterPro"/>
</dbReference>
<dbReference type="Pfam" id="PF04871">
    <property type="entry name" value="Uso1_p115_C"/>
    <property type="match status" value="1"/>
</dbReference>
<dbReference type="GO" id="GO:0012507">
    <property type="term" value="C:ER to Golgi transport vesicle membrane"/>
    <property type="evidence" value="ECO:0007669"/>
    <property type="project" value="TreeGrafter"/>
</dbReference>
<dbReference type="PANTHER" id="PTHR10013">
    <property type="entry name" value="GENERAL VESICULAR TRANSPORT FACTOR P115"/>
    <property type="match status" value="1"/>
</dbReference>
<comment type="caution">
    <text evidence="2">The sequence shown here is derived from an EMBL/GenBank/DDBJ whole genome shotgun (WGS) entry which is preliminary data.</text>
</comment>
<accession>A0A9Q0R016</accession>
<dbReference type="GO" id="GO:0005795">
    <property type="term" value="C:Golgi stack"/>
    <property type="evidence" value="ECO:0007669"/>
    <property type="project" value="TreeGrafter"/>
</dbReference>
<feature type="domain" description="Uso1/p115-like vesicle tethering protein C-terminal" evidence="1">
    <location>
        <begin position="32"/>
        <end position="121"/>
    </location>
</feature>
<sequence length="121" mass="13569">MAFPCGDNDVVVAVTVGYALKEKRRVLFFESAKLAQQLKSLKRCFVLRKGEPYADIETMNVEEREEAQKESEAELSDLIVCFGQEQNEVEKLTIRLKDLGEDVESLLEGVGDDAGLPEDED</sequence>
<evidence type="ECO:0000313" key="2">
    <source>
        <dbReference type="EMBL" id="KAJ4978029.1"/>
    </source>
</evidence>
<dbReference type="Proteomes" id="UP001141806">
    <property type="component" value="Unassembled WGS sequence"/>
</dbReference>
<keyword evidence="3" id="KW-1185">Reference proteome</keyword>
<dbReference type="OrthoDB" id="198977at2759"/>
<dbReference type="GO" id="GO:0005783">
    <property type="term" value="C:endoplasmic reticulum"/>
    <property type="evidence" value="ECO:0007669"/>
    <property type="project" value="TreeGrafter"/>
</dbReference>